<dbReference type="EMBL" id="JACGBB010000016">
    <property type="protein sequence ID" value="MBZ7987823.1"/>
    <property type="molecule type" value="Genomic_DNA"/>
</dbReference>
<name>A0ABS7WTF6_9BACT</name>
<protein>
    <recommendedName>
        <fullName evidence="3">YkgJ family cysteine cluster protein</fullName>
    </recommendedName>
</protein>
<organism evidence="1 2">
    <name type="scientific">Campylobacter canadensis</name>
    <dbReference type="NCBI Taxonomy" id="449520"/>
    <lineage>
        <taxon>Bacteria</taxon>
        <taxon>Pseudomonadati</taxon>
        <taxon>Campylobacterota</taxon>
        <taxon>Epsilonproteobacteria</taxon>
        <taxon>Campylobacterales</taxon>
        <taxon>Campylobacteraceae</taxon>
        <taxon>Campylobacter</taxon>
    </lineage>
</organism>
<evidence type="ECO:0008006" key="3">
    <source>
        <dbReference type="Google" id="ProtNLM"/>
    </source>
</evidence>
<keyword evidence="2" id="KW-1185">Reference proteome</keyword>
<comment type="caution">
    <text evidence="1">The sequence shown here is derived from an EMBL/GenBank/DDBJ whole genome shotgun (WGS) entry which is preliminary data.</text>
</comment>
<evidence type="ECO:0000313" key="1">
    <source>
        <dbReference type="EMBL" id="MBZ7987823.1"/>
    </source>
</evidence>
<reference evidence="1 2" key="1">
    <citation type="submission" date="2020-07" db="EMBL/GenBank/DDBJ databases">
        <title>Transfer of Campylobacter canadensis to the novel genus Avispirillum gen. nov., that also includes two novel species recovered from migratory waterfowl: Avispirillum anseris sp. nov. and Avispirillum brantae sp. nov.</title>
        <authorList>
            <person name="Miller W.G."/>
            <person name="Chapman M.H."/>
            <person name="Yee E."/>
            <person name="Inglis G.D."/>
        </authorList>
    </citation>
    <scope>NUCLEOTIDE SEQUENCE [LARGE SCALE GENOMIC DNA]</scope>
    <source>
        <strain evidence="1 2">L283</strain>
    </source>
</reference>
<gene>
    <name evidence="1" type="ORF">AVCANL283_06900</name>
</gene>
<sequence length="227" mass="27340">MFYEKLLNIELIYFKDCYKLDCKGHCCNSNKDEDCIIPMLKSEYEFLKDKSDLKADYNMDFLLNCGKKITIIFAKCNKKGLCKIRPLACKLYPFYAKTNLNADYLGFEFLSLYDMFYTSNFYHPCSLVKGNFLNLQKQFENNIVLILNEAVMIFIFMSLELLHKYLNIYFKNIYGLDFNLNNIKDKKRFFKENNFLKAWQVDEFKKEFNDLYLKLESKYKDDLKRYL</sequence>
<dbReference type="RefSeq" id="WP_224325468.1">
    <property type="nucleotide sequence ID" value="NZ_JACGBB010000016.1"/>
</dbReference>
<proteinExistence type="predicted"/>
<evidence type="ECO:0000313" key="2">
    <source>
        <dbReference type="Proteomes" id="UP000786183"/>
    </source>
</evidence>
<accession>A0ABS7WTF6</accession>
<dbReference type="Proteomes" id="UP000786183">
    <property type="component" value="Unassembled WGS sequence"/>
</dbReference>